<organism evidence="2 3">
    <name type="scientific">Podospora pseudocomata</name>
    <dbReference type="NCBI Taxonomy" id="2093779"/>
    <lineage>
        <taxon>Eukaryota</taxon>
        <taxon>Fungi</taxon>
        <taxon>Dikarya</taxon>
        <taxon>Ascomycota</taxon>
        <taxon>Pezizomycotina</taxon>
        <taxon>Sordariomycetes</taxon>
        <taxon>Sordariomycetidae</taxon>
        <taxon>Sordariales</taxon>
        <taxon>Podosporaceae</taxon>
        <taxon>Podospora</taxon>
    </lineage>
</organism>
<accession>A0ABR0G6F4</accession>
<evidence type="ECO:0000313" key="2">
    <source>
        <dbReference type="EMBL" id="KAK4651336.1"/>
    </source>
</evidence>
<name>A0ABR0G6F4_9PEZI</name>
<comment type="caution">
    <text evidence="2">The sequence shown here is derived from an EMBL/GenBank/DDBJ whole genome shotgun (WGS) entry which is preliminary data.</text>
</comment>
<feature type="chain" id="PRO_5046342534" description="Extracellular membrane protein CFEM domain-containing protein" evidence="1">
    <location>
        <begin position="21"/>
        <end position="152"/>
    </location>
</feature>
<evidence type="ECO:0000256" key="1">
    <source>
        <dbReference type="SAM" id="SignalP"/>
    </source>
</evidence>
<dbReference type="GeneID" id="87912132"/>
<sequence length="152" mass="16162">MCLVTLILAALTLQAHQTLAQKPTRTLPTLPTWPTPTPDPGGPLPASCTYRPTATWYKTSGCAVTCATSIRCNADFPVIVPCGCTRASVAPTTTSICPTASDCQQCTTSWGIYVTTQSNCASNARVTGRAEANDAHRWKEEGMARYVRPLGA</sequence>
<feature type="signal peptide" evidence="1">
    <location>
        <begin position="1"/>
        <end position="20"/>
    </location>
</feature>
<dbReference type="RefSeq" id="XP_062740311.1">
    <property type="nucleotide sequence ID" value="XM_062892225.1"/>
</dbReference>
<reference evidence="2 3" key="1">
    <citation type="journal article" date="2023" name="bioRxiv">
        <title>High-quality genome assemblies of four members of thePodospora anserinaspecies complex.</title>
        <authorList>
            <person name="Ament-Velasquez S.L."/>
            <person name="Vogan A.A."/>
            <person name="Wallerman O."/>
            <person name="Hartmann F."/>
            <person name="Gautier V."/>
            <person name="Silar P."/>
            <person name="Giraud T."/>
            <person name="Johannesson H."/>
        </authorList>
    </citation>
    <scope>NUCLEOTIDE SEQUENCE [LARGE SCALE GENOMIC DNA]</scope>
    <source>
        <strain evidence="2 3">CBS 415.72m</strain>
    </source>
</reference>
<keyword evidence="3" id="KW-1185">Reference proteome</keyword>
<dbReference type="EMBL" id="JAFFHA010000008">
    <property type="protein sequence ID" value="KAK4651336.1"/>
    <property type="molecule type" value="Genomic_DNA"/>
</dbReference>
<gene>
    <name evidence="2" type="ORF">QC762_605330</name>
</gene>
<evidence type="ECO:0000313" key="3">
    <source>
        <dbReference type="Proteomes" id="UP001323405"/>
    </source>
</evidence>
<proteinExistence type="predicted"/>
<evidence type="ECO:0008006" key="4">
    <source>
        <dbReference type="Google" id="ProtNLM"/>
    </source>
</evidence>
<dbReference type="Proteomes" id="UP001323405">
    <property type="component" value="Unassembled WGS sequence"/>
</dbReference>
<keyword evidence="1" id="KW-0732">Signal</keyword>
<protein>
    <recommendedName>
        <fullName evidence="4">Extracellular membrane protein CFEM domain-containing protein</fullName>
    </recommendedName>
</protein>